<name>A0A0B3YI24_9ALTE</name>
<dbReference type="AlphaFoldDB" id="A0A0B3YI24"/>
<dbReference type="GO" id="GO:0016788">
    <property type="term" value="F:hydrolase activity, acting on ester bonds"/>
    <property type="evidence" value="ECO:0007669"/>
    <property type="project" value="UniProtKB-ARBA"/>
</dbReference>
<dbReference type="RefSeq" id="WP_039216590.1">
    <property type="nucleotide sequence ID" value="NZ_JWLW01000003.1"/>
</dbReference>
<reference evidence="5 6" key="1">
    <citation type="submission" date="2014-12" db="EMBL/GenBank/DDBJ databases">
        <title>Genome sequencing of Alteromonas marina AD001.</title>
        <authorList>
            <person name="Adrian T.G.S."/>
            <person name="Chan K.G."/>
        </authorList>
    </citation>
    <scope>NUCLEOTIDE SEQUENCE [LARGE SCALE GENOMIC DNA]</scope>
    <source>
        <strain evidence="5 6">AD001</strain>
    </source>
</reference>
<dbReference type="Pfam" id="PF13472">
    <property type="entry name" value="Lipase_GDSL_2"/>
    <property type="match status" value="1"/>
</dbReference>
<evidence type="ECO:0000313" key="6">
    <source>
        <dbReference type="Proteomes" id="UP000031197"/>
    </source>
</evidence>
<dbReference type="Proteomes" id="UP000031197">
    <property type="component" value="Unassembled WGS sequence"/>
</dbReference>
<dbReference type="PANTHER" id="PTHR43695:SF1">
    <property type="entry name" value="RHAMNOGALACTURONAN ACETYLESTERASE"/>
    <property type="match status" value="1"/>
</dbReference>
<feature type="domain" description="SGNH hydrolase-type esterase" evidence="4">
    <location>
        <begin position="90"/>
        <end position="284"/>
    </location>
</feature>
<dbReference type="SUPFAM" id="SSF52266">
    <property type="entry name" value="SGNH hydrolase"/>
    <property type="match status" value="1"/>
</dbReference>
<keyword evidence="3" id="KW-1133">Transmembrane helix</keyword>
<comment type="similarity">
    <text evidence="1">Belongs to the 'GDSL' lipolytic enzyme family.</text>
</comment>
<keyword evidence="2" id="KW-0378">Hydrolase</keyword>
<dbReference type="OrthoDB" id="191551at2"/>
<keyword evidence="3" id="KW-0812">Transmembrane</keyword>
<evidence type="ECO:0000256" key="2">
    <source>
        <dbReference type="ARBA" id="ARBA00022801"/>
    </source>
</evidence>
<dbReference type="InterPro" id="IPR036514">
    <property type="entry name" value="SGNH_hydro_sf"/>
</dbReference>
<feature type="transmembrane region" description="Helical" evidence="3">
    <location>
        <begin position="12"/>
        <end position="33"/>
    </location>
</feature>
<evidence type="ECO:0000256" key="1">
    <source>
        <dbReference type="ARBA" id="ARBA00008668"/>
    </source>
</evidence>
<evidence type="ECO:0000313" key="5">
    <source>
        <dbReference type="EMBL" id="KHT57509.1"/>
    </source>
</evidence>
<dbReference type="EMBL" id="JWLW01000003">
    <property type="protein sequence ID" value="KHT57509.1"/>
    <property type="molecule type" value="Genomic_DNA"/>
</dbReference>
<keyword evidence="6" id="KW-1185">Reference proteome</keyword>
<evidence type="ECO:0000256" key="3">
    <source>
        <dbReference type="SAM" id="Phobius"/>
    </source>
</evidence>
<dbReference type="CDD" id="cd01821">
    <property type="entry name" value="Rhamnogalacturan_acetylesterase_like"/>
    <property type="match status" value="1"/>
</dbReference>
<dbReference type="PANTHER" id="PTHR43695">
    <property type="entry name" value="PUTATIVE (AFU_ORTHOLOGUE AFUA_2G17250)-RELATED"/>
    <property type="match status" value="1"/>
</dbReference>
<protein>
    <submittedName>
        <fullName evidence="5">GntR family transcriptional regulator</fullName>
    </submittedName>
</protein>
<evidence type="ECO:0000259" key="4">
    <source>
        <dbReference type="Pfam" id="PF13472"/>
    </source>
</evidence>
<dbReference type="Gene3D" id="3.40.50.1110">
    <property type="entry name" value="SGNH hydrolase"/>
    <property type="match status" value="1"/>
</dbReference>
<sequence length="311" mass="34031">MKNSSKPTTGKIFTALRYSLAGVFVVSSTFAVADQQGTSTLHISYAAQSSAYALTSSGSQSASIQSATDKGSEEAVKAPPYNKPVTLHLVGDSTMSDKPMLSYPERGWGQLLPEFMLPNLNIKNHAANGRSTKRFVDEGRWQLLLSDLSEGDFVAIQFGHNDQKQSDPARYADPENAYPAYLNQFVQDVEAKGASVIIASSICRRHFTEEGVLKRTLLAYADAAKKVAAQNNVPFIPMNALTCDFLAQVGEPNSNHYFIKVPADLYARYPEGKTDDTHLNVVGAAKMAQIFVRQLKATAHPLAKYLYRDTL</sequence>
<proteinExistence type="inferred from homology"/>
<dbReference type="InterPro" id="IPR037459">
    <property type="entry name" value="RhgT-like"/>
</dbReference>
<comment type="caution">
    <text evidence="5">The sequence shown here is derived from an EMBL/GenBank/DDBJ whole genome shotgun (WGS) entry which is preliminary data.</text>
</comment>
<keyword evidence="3" id="KW-0472">Membrane</keyword>
<accession>A0A0B3YI24</accession>
<dbReference type="InterPro" id="IPR013830">
    <property type="entry name" value="SGNH_hydro"/>
</dbReference>
<organism evidence="5 6">
    <name type="scientific">Alteromonas marina</name>
    <dbReference type="NCBI Taxonomy" id="203795"/>
    <lineage>
        <taxon>Bacteria</taxon>
        <taxon>Pseudomonadati</taxon>
        <taxon>Pseudomonadota</taxon>
        <taxon>Gammaproteobacteria</taxon>
        <taxon>Alteromonadales</taxon>
        <taxon>Alteromonadaceae</taxon>
        <taxon>Alteromonas/Salinimonas group</taxon>
        <taxon>Alteromonas</taxon>
    </lineage>
</organism>
<gene>
    <name evidence="5" type="ORF">RJ41_02415</name>
</gene>